<comment type="caution">
    <text evidence="3">The sequence shown here is derived from an EMBL/GenBank/DDBJ whole genome shotgun (WGS) entry which is preliminary data.</text>
</comment>
<proteinExistence type="predicted"/>
<dbReference type="InterPro" id="IPR001932">
    <property type="entry name" value="PPM-type_phosphatase-like_dom"/>
</dbReference>
<dbReference type="SUPFAM" id="SSF81606">
    <property type="entry name" value="PP2C-like"/>
    <property type="match status" value="1"/>
</dbReference>
<evidence type="ECO:0000256" key="1">
    <source>
        <dbReference type="ARBA" id="ARBA00022801"/>
    </source>
</evidence>
<dbReference type="EMBL" id="JBBMEI010000113">
    <property type="protein sequence ID" value="MEQ2360227.1"/>
    <property type="molecule type" value="Genomic_DNA"/>
</dbReference>
<accession>A0ABV1AQZ7</accession>
<name>A0ABV1AQZ7_9FIRM</name>
<feature type="domain" description="PPM-type phosphatase" evidence="2">
    <location>
        <begin position="10"/>
        <end position="229"/>
    </location>
</feature>
<dbReference type="PANTHER" id="PTHR43156:SF2">
    <property type="entry name" value="STAGE II SPORULATION PROTEIN E"/>
    <property type="match status" value="1"/>
</dbReference>
<organism evidence="3 4">
    <name type="scientific">Blautia intestinihominis</name>
    <dbReference type="NCBI Taxonomy" id="3133152"/>
    <lineage>
        <taxon>Bacteria</taxon>
        <taxon>Bacillati</taxon>
        <taxon>Bacillota</taxon>
        <taxon>Clostridia</taxon>
        <taxon>Lachnospirales</taxon>
        <taxon>Lachnospiraceae</taxon>
        <taxon>Blautia</taxon>
    </lineage>
</organism>
<dbReference type="Pfam" id="PF07228">
    <property type="entry name" value="SpoIIE"/>
    <property type="match status" value="1"/>
</dbReference>
<dbReference type="RefSeq" id="WP_118698861.1">
    <property type="nucleotide sequence ID" value="NZ_JBBMEI010000113.1"/>
</dbReference>
<evidence type="ECO:0000313" key="4">
    <source>
        <dbReference type="Proteomes" id="UP001446032"/>
    </source>
</evidence>
<keyword evidence="1" id="KW-0378">Hydrolase</keyword>
<dbReference type="InterPro" id="IPR052016">
    <property type="entry name" value="Bact_Sigma-Reg"/>
</dbReference>
<protein>
    <submittedName>
        <fullName evidence="3">SpoIIE family protein phosphatase</fullName>
    </submittedName>
</protein>
<dbReference type="SMART" id="SM00331">
    <property type="entry name" value="PP2C_SIG"/>
    <property type="match status" value="1"/>
</dbReference>
<keyword evidence="4" id="KW-1185">Reference proteome</keyword>
<dbReference type="InterPro" id="IPR036457">
    <property type="entry name" value="PPM-type-like_dom_sf"/>
</dbReference>
<gene>
    <name evidence="3" type="ORF">WMO75_18235</name>
</gene>
<sequence>MEKKKYETIQTIGDIPTGFGRVSLNKKKEKICGDYYTVITDTDQTVLVLSDGLGSGVKANILATLTARMLSIMIARNMDIRTAVKAVADTLPICSVRNLAYATFTVLVSEGNGICLLQYDNPDAILLRNGKSVDYHRDILMFGEKEIHQSYFQFRTGDMLILMSDGVTNAGMGKTTYGGWGREEVLKFCEQRYHKGMSAQEMASDIADAGVALNMDETDDDLTVLTLTGMKKNVVNIMVGPPADRADDRSYFTTFFEKEGMRIVCGGTTAKLVADYLGEEVAGIPGTGTEEVPAMSQIKGIDLVTEGLLTLQKVIDYYEDFSEDRLYYNRIIKKKDAAAELFRILFAEATEINFFFGNALNENYTALHIEREKKKNLALELIGALKSEGKKVKICFWCV</sequence>
<dbReference type="Proteomes" id="UP001446032">
    <property type="component" value="Unassembled WGS sequence"/>
</dbReference>
<dbReference type="Gene3D" id="3.60.40.10">
    <property type="entry name" value="PPM-type phosphatase domain"/>
    <property type="match status" value="1"/>
</dbReference>
<evidence type="ECO:0000313" key="3">
    <source>
        <dbReference type="EMBL" id="MEQ2360227.1"/>
    </source>
</evidence>
<dbReference type="PANTHER" id="PTHR43156">
    <property type="entry name" value="STAGE II SPORULATION PROTEIN E-RELATED"/>
    <property type="match status" value="1"/>
</dbReference>
<evidence type="ECO:0000259" key="2">
    <source>
        <dbReference type="SMART" id="SM00331"/>
    </source>
</evidence>
<reference evidence="3 4" key="1">
    <citation type="submission" date="2024-03" db="EMBL/GenBank/DDBJ databases">
        <title>Human intestinal bacterial collection.</title>
        <authorList>
            <person name="Pauvert C."/>
            <person name="Hitch T.C.A."/>
            <person name="Clavel T."/>
        </authorList>
    </citation>
    <scope>NUCLEOTIDE SEQUENCE [LARGE SCALE GENOMIC DNA]</scope>
    <source>
        <strain evidence="3 4">CLA-AA-H95</strain>
    </source>
</reference>